<evidence type="ECO:0000256" key="4">
    <source>
        <dbReference type="ARBA" id="ARBA00022763"/>
    </source>
</evidence>
<dbReference type="GO" id="GO:0032131">
    <property type="term" value="F:alkylated DNA binding"/>
    <property type="evidence" value="ECO:0007669"/>
    <property type="project" value="TreeGrafter"/>
</dbReference>
<dbReference type="CDD" id="cd00056">
    <property type="entry name" value="ENDO3c"/>
    <property type="match status" value="1"/>
</dbReference>
<dbReference type="GO" id="GO:0032993">
    <property type="term" value="C:protein-DNA complex"/>
    <property type="evidence" value="ECO:0007669"/>
    <property type="project" value="TreeGrafter"/>
</dbReference>
<dbReference type="GO" id="GO:0043916">
    <property type="term" value="F:DNA-7-methylguanine glycosylase activity"/>
    <property type="evidence" value="ECO:0007669"/>
    <property type="project" value="TreeGrafter"/>
</dbReference>
<dbReference type="SUPFAM" id="SSF48150">
    <property type="entry name" value="DNA-glycosylase"/>
    <property type="match status" value="1"/>
</dbReference>
<keyword evidence="8" id="KW-1185">Reference proteome</keyword>
<dbReference type="PANTHER" id="PTHR43003:SF5">
    <property type="entry name" value="DNA-3-METHYLADENINE GLYCOSYLASE"/>
    <property type="match status" value="1"/>
</dbReference>
<dbReference type="EC" id="3.2.2.21" evidence="3"/>
<keyword evidence="5" id="KW-0234">DNA repair</keyword>
<comment type="similarity">
    <text evidence="2">Belongs to the alkylbase DNA glycosidase AlkA family.</text>
</comment>
<proteinExistence type="inferred from homology"/>
<dbReference type="GO" id="GO:0006285">
    <property type="term" value="P:base-excision repair, AP site formation"/>
    <property type="evidence" value="ECO:0007669"/>
    <property type="project" value="TreeGrafter"/>
</dbReference>
<name>A0A2U3QKQ6_9BACT</name>
<dbReference type="Gene3D" id="1.10.340.30">
    <property type="entry name" value="Hypothetical protein, domain 2"/>
    <property type="match status" value="1"/>
</dbReference>
<accession>A0A2U3QKQ6</accession>
<dbReference type="GO" id="GO:0005737">
    <property type="term" value="C:cytoplasm"/>
    <property type="evidence" value="ECO:0007669"/>
    <property type="project" value="TreeGrafter"/>
</dbReference>
<gene>
    <name evidence="7" type="ORF">NBG4_840005</name>
</gene>
<protein>
    <recommendedName>
        <fullName evidence="3">DNA-3-methyladenine glycosylase II</fullName>
        <ecNumber evidence="3">3.2.2.21</ecNumber>
    </recommendedName>
</protein>
<organism evidence="7 8">
    <name type="scientific">Candidatus Sulfobium mesophilum</name>
    <dbReference type="NCBI Taxonomy" id="2016548"/>
    <lineage>
        <taxon>Bacteria</taxon>
        <taxon>Pseudomonadati</taxon>
        <taxon>Nitrospirota</taxon>
        <taxon>Nitrospiria</taxon>
        <taxon>Nitrospirales</taxon>
        <taxon>Nitrospiraceae</taxon>
        <taxon>Candidatus Sulfobium</taxon>
    </lineage>
</organism>
<dbReference type="PROSITE" id="PS00516">
    <property type="entry name" value="ALKYLBASE_DNA_GLYCOS"/>
    <property type="match status" value="1"/>
</dbReference>
<reference evidence="8" key="1">
    <citation type="submission" date="2018-03" db="EMBL/GenBank/DDBJ databases">
        <authorList>
            <person name="Zecchin S."/>
        </authorList>
    </citation>
    <scope>NUCLEOTIDE SEQUENCE [LARGE SCALE GENOMIC DNA]</scope>
</reference>
<dbReference type="Gene3D" id="1.10.1670.10">
    <property type="entry name" value="Helix-hairpin-Helix base-excision DNA repair enzymes (C-terminal)"/>
    <property type="match status" value="1"/>
</dbReference>
<keyword evidence="7" id="KW-0326">Glycosidase</keyword>
<dbReference type="PANTHER" id="PTHR43003">
    <property type="entry name" value="DNA-3-METHYLADENINE GLYCOSYLASE"/>
    <property type="match status" value="1"/>
</dbReference>
<dbReference type="SMART" id="SM00478">
    <property type="entry name" value="ENDO3c"/>
    <property type="match status" value="1"/>
</dbReference>
<dbReference type="EMBL" id="OUUY01000135">
    <property type="protein sequence ID" value="SPQ01999.1"/>
    <property type="molecule type" value="Genomic_DNA"/>
</dbReference>
<evidence type="ECO:0000313" key="8">
    <source>
        <dbReference type="Proteomes" id="UP000245125"/>
    </source>
</evidence>
<evidence type="ECO:0000256" key="5">
    <source>
        <dbReference type="ARBA" id="ARBA00023204"/>
    </source>
</evidence>
<keyword evidence="7" id="KW-0378">Hydrolase</keyword>
<sequence length="308" mass="35132">MPSISFTLRPAPPFSLELTVWALRRRAANEVDLWDGKTYSRILIFDGNPVKMSVSQYGGLKNPKLNVVVLGEVSNSQAVKSRISLTLGKMFSLRKHFWDFYALSGKDKRLKLLAERFTGMKPPRFPTLFEALVNAFSCQQVSLDLGVILLNRLAHSYGITFTEDDDVFHAFPRPEDLAGLSPENFRKLGFSRNKGRAIIELSEGVINRSMEIERLEEMNDAEIYQHLSKIRGVGRWSAEYVLLRGLGRLNVFPGDDVGAQRNIQNFMGLEDRPGYEKIKKITSRWQPYAGFVYFHFLLDKLKSKGYLS</sequence>
<dbReference type="GO" id="GO:0008725">
    <property type="term" value="F:DNA-3-methyladenine glycosylase activity"/>
    <property type="evidence" value="ECO:0007669"/>
    <property type="project" value="TreeGrafter"/>
</dbReference>
<dbReference type="InterPro" id="IPR023170">
    <property type="entry name" value="HhH_base_excis_C"/>
</dbReference>
<dbReference type="Pfam" id="PF00730">
    <property type="entry name" value="HhH-GPD"/>
    <property type="match status" value="1"/>
</dbReference>
<dbReference type="Proteomes" id="UP000245125">
    <property type="component" value="Unassembled WGS sequence"/>
</dbReference>
<feature type="domain" description="HhH-GPD" evidence="6">
    <location>
        <begin position="139"/>
        <end position="298"/>
    </location>
</feature>
<dbReference type="Gene3D" id="3.30.310.20">
    <property type="entry name" value="DNA-3-methyladenine glycosylase AlkA, N-terminal domain"/>
    <property type="match status" value="1"/>
</dbReference>
<comment type="catalytic activity">
    <reaction evidence="1">
        <text>Hydrolysis of alkylated DNA, releasing 3-methyladenine, 3-methylguanine, 7-methylguanine and 7-methyladenine.</text>
        <dbReference type="EC" id="3.2.2.21"/>
    </reaction>
</comment>
<keyword evidence="4" id="KW-0227">DNA damage</keyword>
<dbReference type="InterPro" id="IPR011257">
    <property type="entry name" value="DNA_glycosylase"/>
</dbReference>
<dbReference type="InterPro" id="IPR051912">
    <property type="entry name" value="Alkylbase_DNA_Glycosylase/TA"/>
</dbReference>
<evidence type="ECO:0000259" key="6">
    <source>
        <dbReference type="SMART" id="SM00478"/>
    </source>
</evidence>
<dbReference type="InterPro" id="IPR037046">
    <property type="entry name" value="AlkA_N_sf"/>
</dbReference>
<dbReference type="InterPro" id="IPR000035">
    <property type="entry name" value="Alkylbase_DNA_glycsylse_CS"/>
</dbReference>
<dbReference type="AlphaFoldDB" id="A0A2U3QKQ6"/>
<dbReference type="InterPro" id="IPR003265">
    <property type="entry name" value="HhH-GPD_domain"/>
</dbReference>
<evidence type="ECO:0000256" key="2">
    <source>
        <dbReference type="ARBA" id="ARBA00010817"/>
    </source>
</evidence>
<evidence type="ECO:0000313" key="7">
    <source>
        <dbReference type="EMBL" id="SPQ01999.1"/>
    </source>
</evidence>
<evidence type="ECO:0000256" key="1">
    <source>
        <dbReference type="ARBA" id="ARBA00000086"/>
    </source>
</evidence>
<dbReference type="GO" id="GO:0006307">
    <property type="term" value="P:DNA alkylation repair"/>
    <property type="evidence" value="ECO:0007669"/>
    <property type="project" value="TreeGrafter"/>
</dbReference>
<evidence type="ECO:0000256" key="3">
    <source>
        <dbReference type="ARBA" id="ARBA00012000"/>
    </source>
</evidence>